<protein>
    <submittedName>
        <fullName evidence="2">Class I SAM-dependent methyltransferase</fullName>
    </submittedName>
</protein>
<evidence type="ECO:0000313" key="3">
    <source>
        <dbReference type="Proteomes" id="UP000284333"/>
    </source>
</evidence>
<gene>
    <name evidence="2" type="ORF">EF834_13670</name>
</gene>
<dbReference type="GO" id="GO:0032259">
    <property type="term" value="P:methylation"/>
    <property type="evidence" value="ECO:0007669"/>
    <property type="project" value="UniProtKB-KW"/>
</dbReference>
<dbReference type="NCBIfam" id="NF041255">
    <property type="entry name" value="mycofact_MftM"/>
    <property type="match status" value="1"/>
</dbReference>
<dbReference type="InterPro" id="IPR013216">
    <property type="entry name" value="Methyltransf_11"/>
</dbReference>
<reference evidence="2 3" key="1">
    <citation type="submission" date="2018-11" db="EMBL/GenBank/DDBJ databases">
        <title>Rhodococcus spongicola sp. nov. and Rhodococcus xishaensis sp. nov. from marine sponges.</title>
        <authorList>
            <person name="Li L."/>
            <person name="Lin H.W."/>
        </authorList>
    </citation>
    <scope>NUCLEOTIDE SEQUENCE [LARGE SCALE GENOMIC DNA]</scope>
    <source>
        <strain evidence="2 3">LHW50502</strain>
    </source>
</reference>
<keyword evidence="2" id="KW-0808">Transferase</keyword>
<keyword evidence="2" id="KW-0489">Methyltransferase</keyword>
<sequence length="267" mass="28280">MTLDSLAPCAPGLWSHEHVTVERVPSGPITLTQTGDLLHVRHSLGPESLSERLVAEVTASIGGAGFGQTEFELTMVGLVRSTVPDALESWTVYYRNSLTELLDGTADFAPIHDKAAELVRGSVLDLGSCFGFLPLRLAGADVPVTATDILPGTMTLLDAVAPTLGFEIETLVCDAADVPVPDDYADTVTAVHLLEHVDQAAGTAMLAEALRIARERVVVAVPYEDVASACHGHVRTFDAQALHALGASTGRPFEVFDHHGGWLVLEA</sequence>
<organism evidence="2 3">
    <name type="scientific">Rhodococcus spongiicola</name>
    <dbReference type="NCBI Taxonomy" id="2487352"/>
    <lineage>
        <taxon>Bacteria</taxon>
        <taxon>Bacillati</taxon>
        <taxon>Actinomycetota</taxon>
        <taxon>Actinomycetes</taxon>
        <taxon>Mycobacteriales</taxon>
        <taxon>Nocardiaceae</taxon>
        <taxon>Rhodococcus</taxon>
    </lineage>
</organism>
<evidence type="ECO:0000313" key="2">
    <source>
        <dbReference type="EMBL" id="RVW01488.1"/>
    </source>
</evidence>
<proteinExistence type="predicted"/>
<dbReference type="OrthoDB" id="3571292at2"/>
<dbReference type="InterPro" id="IPR029063">
    <property type="entry name" value="SAM-dependent_MTases_sf"/>
</dbReference>
<evidence type="ECO:0000259" key="1">
    <source>
        <dbReference type="Pfam" id="PF08241"/>
    </source>
</evidence>
<dbReference type="AlphaFoldDB" id="A0A3S3B2A7"/>
<dbReference type="Proteomes" id="UP000284333">
    <property type="component" value="Unassembled WGS sequence"/>
</dbReference>
<dbReference type="GO" id="GO:0008757">
    <property type="term" value="F:S-adenosylmethionine-dependent methyltransferase activity"/>
    <property type="evidence" value="ECO:0007669"/>
    <property type="project" value="InterPro"/>
</dbReference>
<name>A0A3S3B2A7_9NOCA</name>
<comment type="caution">
    <text evidence="2">The sequence shown here is derived from an EMBL/GenBank/DDBJ whole genome shotgun (WGS) entry which is preliminary data.</text>
</comment>
<dbReference type="Gene3D" id="3.40.50.150">
    <property type="entry name" value="Vaccinia Virus protein VP39"/>
    <property type="match status" value="1"/>
</dbReference>
<dbReference type="Pfam" id="PF08241">
    <property type="entry name" value="Methyltransf_11"/>
    <property type="match status" value="1"/>
</dbReference>
<dbReference type="EMBL" id="RKLN01000005">
    <property type="protein sequence ID" value="RVW01488.1"/>
    <property type="molecule type" value="Genomic_DNA"/>
</dbReference>
<accession>A0A3S3B2A7</accession>
<keyword evidence="3" id="KW-1185">Reference proteome</keyword>
<feature type="domain" description="Methyltransferase type 11" evidence="1">
    <location>
        <begin position="124"/>
        <end position="215"/>
    </location>
</feature>
<dbReference type="SUPFAM" id="SSF53335">
    <property type="entry name" value="S-adenosyl-L-methionine-dependent methyltransferases"/>
    <property type="match status" value="1"/>
</dbReference>
<dbReference type="RefSeq" id="WP_127947786.1">
    <property type="nucleotide sequence ID" value="NZ_RKLN01000005.1"/>
</dbReference>